<feature type="compositionally biased region" description="Acidic residues" evidence="1">
    <location>
        <begin position="10"/>
        <end position="23"/>
    </location>
</feature>
<keyword evidence="3" id="KW-1185">Reference proteome</keyword>
<sequence length="70" mass="7998">MAEVHLIPSFEDETNQPPEDETDEHGQRLVILDPNPSFDPNEPLVSYRSHFQSHLTSSRLLKSDTQVLVL</sequence>
<dbReference type="Proteomes" id="UP001150879">
    <property type="component" value="Unassembled WGS sequence"/>
</dbReference>
<reference evidence="2" key="2">
    <citation type="journal article" date="2023" name="IMA Fungus">
        <title>Comparative genomic study of the Penicillium genus elucidates a diverse pangenome and 15 lateral gene transfer events.</title>
        <authorList>
            <person name="Petersen C."/>
            <person name="Sorensen T."/>
            <person name="Nielsen M.R."/>
            <person name="Sondergaard T.E."/>
            <person name="Sorensen J.L."/>
            <person name="Fitzpatrick D.A."/>
            <person name="Frisvad J.C."/>
            <person name="Nielsen K.L."/>
        </authorList>
    </citation>
    <scope>NUCLEOTIDE SEQUENCE</scope>
    <source>
        <strain evidence="2">IBT 16849</strain>
    </source>
</reference>
<reference evidence="2" key="1">
    <citation type="submission" date="2022-11" db="EMBL/GenBank/DDBJ databases">
        <authorList>
            <person name="Petersen C."/>
        </authorList>
    </citation>
    <scope>NUCLEOTIDE SEQUENCE</scope>
    <source>
        <strain evidence="2">IBT 16849</strain>
    </source>
</reference>
<evidence type="ECO:0000313" key="3">
    <source>
        <dbReference type="Proteomes" id="UP001150879"/>
    </source>
</evidence>
<gene>
    <name evidence="2" type="ORF">N7472_003338</name>
</gene>
<feature type="region of interest" description="Disordered" evidence="1">
    <location>
        <begin position="1"/>
        <end position="45"/>
    </location>
</feature>
<name>A0A9W9MSW0_9EURO</name>
<evidence type="ECO:0000256" key="1">
    <source>
        <dbReference type="SAM" id="MobiDB-lite"/>
    </source>
</evidence>
<organism evidence="2 3">
    <name type="scientific">Penicillium cf. griseofulvum</name>
    <dbReference type="NCBI Taxonomy" id="2972120"/>
    <lineage>
        <taxon>Eukaryota</taxon>
        <taxon>Fungi</taxon>
        <taxon>Dikarya</taxon>
        <taxon>Ascomycota</taxon>
        <taxon>Pezizomycotina</taxon>
        <taxon>Eurotiomycetes</taxon>
        <taxon>Eurotiomycetidae</taxon>
        <taxon>Eurotiales</taxon>
        <taxon>Aspergillaceae</taxon>
        <taxon>Penicillium</taxon>
    </lineage>
</organism>
<dbReference type="AlphaFoldDB" id="A0A9W9MSW0"/>
<protein>
    <submittedName>
        <fullName evidence="2">Major facilitator superfamily domain general substrate transporter</fullName>
    </submittedName>
</protein>
<evidence type="ECO:0000313" key="2">
    <source>
        <dbReference type="EMBL" id="KAJ5206890.1"/>
    </source>
</evidence>
<accession>A0A9W9MSW0</accession>
<dbReference type="EMBL" id="JAPQKP010000002">
    <property type="protein sequence ID" value="KAJ5206890.1"/>
    <property type="molecule type" value="Genomic_DNA"/>
</dbReference>
<comment type="caution">
    <text evidence="2">The sequence shown here is derived from an EMBL/GenBank/DDBJ whole genome shotgun (WGS) entry which is preliminary data.</text>
</comment>
<proteinExistence type="predicted"/>